<reference evidence="3 4" key="1">
    <citation type="submission" date="2017-03" db="EMBL/GenBank/DDBJ databases">
        <title>Genome analysis of strain PAMC 26577.</title>
        <authorList>
            <person name="Oh H.-M."/>
            <person name="Yang J.-A."/>
        </authorList>
    </citation>
    <scope>NUCLEOTIDE SEQUENCE [LARGE SCALE GENOMIC DNA]</scope>
    <source>
        <strain evidence="3 4">PAMC 26577</strain>
    </source>
</reference>
<dbReference type="Gene3D" id="3.40.50.300">
    <property type="entry name" value="P-loop containing nucleotide triphosphate hydrolases"/>
    <property type="match status" value="2"/>
</dbReference>
<dbReference type="GO" id="GO:0016887">
    <property type="term" value="F:ATP hydrolysis activity"/>
    <property type="evidence" value="ECO:0007669"/>
    <property type="project" value="InterPro"/>
</dbReference>
<evidence type="ECO:0000259" key="1">
    <source>
        <dbReference type="Pfam" id="PF13175"/>
    </source>
</evidence>
<dbReference type="Pfam" id="PF13304">
    <property type="entry name" value="AAA_21"/>
    <property type="match status" value="1"/>
</dbReference>
<dbReference type="InterPro" id="IPR027417">
    <property type="entry name" value="P-loop_NTPase"/>
</dbReference>
<dbReference type="PANTHER" id="PTHR32182">
    <property type="entry name" value="DNA REPLICATION AND REPAIR PROTEIN RECF"/>
    <property type="match status" value="1"/>
</dbReference>
<dbReference type="Pfam" id="PF13175">
    <property type="entry name" value="AAA_15"/>
    <property type="match status" value="1"/>
</dbReference>
<dbReference type="SUPFAM" id="SSF52540">
    <property type="entry name" value="P-loop containing nucleoside triphosphate hydrolases"/>
    <property type="match status" value="1"/>
</dbReference>
<dbReference type="PANTHER" id="PTHR32182:SF25">
    <property type="entry name" value="SLR1056 PROTEIN"/>
    <property type="match status" value="1"/>
</dbReference>
<dbReference type="RefSeq" id="WP_086386654.1">
    <property type="nucleotide sequence ID" value="NZ_NBTZ01000124.1"/>
</dbReference>
<feature type="domain" description="Endonuclease GajA/Old nuclease/RecF-like AAA" evidence="1">
    <location>
        <begin position="1"/>
        <end position="47"/>
    </location>
</feature>
<dbReference type="PIRSF" id="PIRSF029347">
    <property type="entry name" value="RecF"/>
    <property type="match status" value="1"/>
</dbReference>
<comment type="caution">
    <text evidence="3">The sequence shown here is derived from an EMBL/GenBank/DDBJ whole genome shotgun (WGS) entry which is preliminary data.</text>
</comment>
<dbReference type="InterPro" id="IPR003959">
    <property type="entry name" value="ATPase_AAA_core"/>
</dbReference>
<dbReference type="EMBL" id="NBTZ01000124">
    <property type="protein sequence ID" value="OTP68763.1"/>
    <property type="molecule type" value="Genomic_DNA"/>
</dbReference>
<protein>
    <submittedName>
        <fullName evidence="3">Putative RecF protein</fullName>
    </submittedName>
</protein>
<dbReference type="InterPro" id="IPR041685">
    <property type="entry name" value="AAA_GajA/Old/RecF-like"/>
</dbReference>
<dbReference type="GO" id="GO:0005524">
    <property type="term" value="F:ATP binding"/>
    <property type="evidence" value="ECO:0007669"/>
    <property type="project" value="InterPro"/>
</dbReference>
<proteinExistence type="predicted"/>
<organism evidence="3 4">
    <name type="scientific">Caballeronia sordidicola</name>
    <name type="common">Burkholderia sordidicola</name>
    <dbReference type="NCBI Taxonomy" id="196367"/>
    <lineage>
        <taxon>Bacteria</taxon>
        <taxon>Pseudomonadati</taxon>
        <taxon>Pseudomonadota</taxon>
        <taxon>Betaproteobacteria</taxon>
        <taxon>Burkholderiales</taxon>
        <taxon>Burkholderiaceae</taxon>
        <taxon>Caballeronia</taxon>
    </lineage>
</organism>
<feature type="domain" description="ATPase AAA-type core" evidence="2">
    <location>
        <begin position="173"/>
        <end position="341"/>
    </location>
</feature>
<evidence type="ECO:0000313" key="3">
    <source>
        <dbReference type="EMBL" id="OTP68763.1"/>
    </source>
</evidence>
<gene>
    <name evidence="3" type="ORF">PAMC26577_32275</name>
</gene>
<sequence>MNISRIKVSGYRSLRSIDFPLGGLNIFVGENGTGKTNLYRSLQLIQSAANGSLAQDLVREGGMPSAIWAGVSKLAGKSRIILTVELSERETNQRCFRYECEIGFVAPPPSPAFPLEPQIRTESLINLQCRRPLTLLHRRNAFMSAVDNEGVEQDKMNFLLSSETALASLRDTRRYPDLDAVRATLQAWRFYHEFRTDRDAPLRRPSLPITSSALDSDGGNLAAVFATLRHIRQETVDLDIAVADAFPGARLIVPFPEKSATFGLEYLEYPGRLFDASELSDGTVRFLALAGALNAYRLPPFIALNEPESSLHPNLLRPLAKMIQKAATKTQVWVVTHSEVLSNEISNQTSVPSVNVFKKDGQTWLEGLSMLGHYK</sequence>
<dbReference type="GO" id="GO:0000731">
    <property type="term" value="P:DNA synthesis involved in DNA repair"/>
    <property type="evidence" value="ECO:0007669"/>
    <property type="project" value="TreeGrafter"/>
</dbReference>
<dbReference type="GO" id="GO:0006302">
    <property type="term" value="P:double-strand break repair"/>
    <property type="evidence" value="ECO:0007669"/>
    <property type="project" value="TreeGrafter"/>
</dbReference>
<accession>A0A242MDE8</accession>
<dbReference type="InterPro" id="IPR014555">
    <property type="entry name" value="RecF-like"/>
</dbReference>
<evidence type="ECO:0000259" key="2">
    <source>
        <dbReference type="Pfam" id="PF13304"/>
    </source>
</evidence>
<name>A0A242MDE8_CABSO</name>
<dbReference type="AlphaFoldDB" id="A0A242MDE8"/>
<evidence type="ECO:0000313" key="4">
    <source>
        <dbReference type="Proteomes" id="UP000195221"/>
    </source>
</evidence>
<dbReference type="Proteomes" id="UP000195221">
    <property type="component" value="Unassembled WGS sequence"/>
</dbReference>